<keyword evidence="6" id="KW-0547">Nucleotide-binding</keyword>
<feature type="domain" description="Diphthamide synthase" evidence="13">
    <location>
        <begin position="8"/>
        <end position="230"/>
    </location>
</feature>
<dbReference type="GO" id="GO:0017183">
    <property type="term" value="P:protein histidyl modification to diphthamide"/>
    <property type="evidence" value="ECO:0007669"/>
    <property type="project" value="UniProtKB-UniPathway"/>
</dbReference>
<dbReference type="CTD" id="20234085"/>
<dbReference type="InterPro" id="IPR035959">
    <property type="entry name" value="RutC-like_sf"/>
</dbReference>
<dbReference type="CDD" id="cd01994">
    <property type="entry name" value="AANH_PF0828-like"/>
    <property type="match status" value="1"/>
</dbReference>
<dbReference type="FunFam" id="3.40.50.620:FF:000069">
    <property type="entry name" value="diphthine--ammonia ligase"/>
    <property type="match status" value="1"/>
</dbReference>
<protein>
    <recommendedName>
        <fullName evidence="4">Diphthine--ammonia ligase</fullName>
        <ecNumber evidence="3">6.3.1.14</ecNumber>
    </recommendedName>
    <alternativeName>
        <fullName evidence="9">ATP-binding domain-containing protein 4</fullName>
    </alternativeName>
    <alternativeName>
        <fullName evidence="8">Diphthamide synthase</fullName>
    </alternativeName>
    <alternativeName>
        <fullName evidence="10">Diphthamide synthetase</fullName>
    </alternativeName>
    <alternativeName>
        <fullName evidence="11">Protein DPH6 homolog</fullName>
    </alternativeName>
</protein>
<dbReference type="NCBIfam" id="TIGR00290">
    <property type="entry name" value="MJ0570_dom"/>
    <property type="match status" value="1"/>
</dbReference>
<evidence type="ECO:0000256" key="7">
    <source>
        <dbReference type="ARBA" id="ARBA00022840"/>
    </source>
</evidence>
<reference evidence="14 15" key="1">
    <citation type="journal article" date="2013" name="Nature">
        <title>Insights into bilaterian evolution from three spiralian genomes.</title>
        <authorList>
            <person name="Simakov O."/>
            <person name="Marletaz F."/>
            <person name="Cho S.J."/>
            <person name="Edsinger-Gonzales E."/>
            <person name="Havlak P."/>
            <person name="Hellsten U."/>
            <person name="Kuo D.H."/>
            <person name="Larsson T."/>
            <person name="Lv J."/>
            <person name="Arendt D."/>
            <person name="Savage R."/>
            <person name="Osoegawa K."/>
            <person name="de Jong P."/>
            <person name="Grimwood J."/>
            <person name="Chapman J.A."/>
            <person name="Shapiro H."/>
            <person name="Aerts A."/>
            <person name="Otillar R.P."/>
            <person name="Terry A.Y."/>
            <person name="Boore J.L."/>
            <person name="Grigoriev I.V."/>
            <person name="Lindberg D.R."/>
            <person name="Seaver E.C."/>
            <person name="Weisblat D.A."/>
            <person name="Putnam N.H."/>
            <person name="Rokhsar D.S."/>
        </authorList>
    </citation>
    <scope>NUCLEOTIDE SEQUENCE [LARGE SCALE GENOMIC DNA]</scope>
</reference>
<dbReference type="SUPFAM" id="SSF52402">
    <property type="entry name" value="Adenine nucleotide alpha hydrolases-like"/>
    <property type="match status" value="1"/>
</dbReference>
<dbReference type="GeneID" id="20234085"/>
<dbReference type="Proteomes" id="UP000030746">
    <property type="component" value="Unassembled WGS sequence"/>
</dbReference>
<evidence type="ECO:0000256" key="8">
    <source>
        <dbReference type="ARBA" id="ARBA00029814"/>
    </source>
</evidence>
<evidence type="ECO:0000256" key="9">
    <source>
        <dbReference type="ARBA" id="ARBA00031202"/>
    </source>
</evidence>
<dbReference type="STRING" id="225164.V4AE63"/>
<dbReference type="InterPro" id="IPR006175">
    <property type="entry name" value="YjgF/YER057c/UK114"/>
</dbReference>
<dbReference type="GO" id="GO:0005524">
    <property type="term" value="F:ATP binding"/>
    <property type="evidence" value="ECO:0007669"/>
    <property type="project" value="UniProtKB-KW"/>
</dbReference>
<keyword evidence="7" id="KW-0067">ATP-binding</keyword>
<accession>V4AE63</accession>
<evidence type="ECO:0000256" key="12">
    <source>
        <dbReference type="ARBA" id="ARBA00048108"/>
    </source>
</evidence>
<evidence type="ECO:0000256" key="1">
    <source>
        <dbReference type="ARBA" id="ARBA00005156"/>
    </source>
</evidence>
<comment type="similarity">
    <text evidence="2">Belongs to the Diphthine--ammonia ligase family.</text>
</comment>
<dbReference type="Pfam" id="PF01042">
    <property type="entry name" value="Ribonuc_L-PSP"/>
    <property type="match status" value="2"/>
</dbReference>
<evidence type="ECO:0000256" key="6">
    <source>
        <dbReference type="ARBA" id="ARBA00022741"/>
    </source>
</evidence>
<proteinExistence type="inferred from homology"/>
<dbReference type="CDD" id="cd06156">
    <property type="entry name" value="eu_AANH_C_2"/>
    <property type="match status" value="1"/>
</dbReference>
<keyword evidence="15" id="KW-1185">Reference proteome</keyword>
<dbReference type="SUPFAM" id="SSF55298">
    <property type="entry name" value="YjgF-like"/>
    <property type="match status" value="2"/>
</dbReference>
<keyword evidence="5" id="KW-0436">Ligase</keyword>
<dbReference type="InterPro" id="IPR014729">
    <property type="entry name" value="Rossmann-like_a/b/a_fold"/>
</dbReference>
<dbReference type="UniPathway" id="UPA00559"/>
<dbReference type="OMA" id="HCRLAQS"/>
<dbReference type="Gene3D" id="3.40.50.620">
    <property type="entry name" value="HUPs"/>
    <property type="match status" value="1"/>
</dbReference>
<evidence type="ECO:0000313" key="14">
    <source>
        <dbReference type="EMBL" id="ESP02314.1"/>
    </source>
</evidence>
<organism evidence="14 15">
    <name type="scientific">Lottia gigantea</name>
    <name type="common">Giant owl limpet</name>
    <dbReference type="NCBI Taxonomy" id="225164"/>
    <lineage>
        <taxon>Eukaryota</taxon>
        <taxon>Metazoa</taxon>
        <taxon>Spiralia</taxon>
        <taxon>Lophotrochozoa</taxon>
        <taxon>Mollusca</taxon>
        <taxon>Gastropoda</taxon>
        <taxon>Patellogastropoda</taxon>
        <taxon>Lottioidea</taxon>
        <taxon>Lottiidae</taxon>
        <taxon>Lottia</taxon>
    </lineage>
</organism>
<dbReference type="Pfam" id="PF01902">
    <property type="entry name" value="Diphthami_syn_2"/>
    <property type="match status" value="1"/>
</dbReference>
<dbReference type="RefSeq" id="XP_009047022.1">
    <property type="nucleotide sequence ID" value="XM_009048774.1"/>
</dbReference>
<evidence type="ECO:0000256" key="3">
    <source>
        <dbReference type="ARBA" id="ARBA00012089"/>
    </source>
</evidence>
<dbReference type="Gene3D" id="3.30.1330.40">
    <property type="entry name" value="RutC-like"/>
    <property type="match status" value="2"/>
</dbReference>
<evidence type="ECO:0000256" key="2">
    <source>
        <dbReference type="ARBA" id="ARBA00008496"/>
    </source>
</evidence>
<gene>
    <name evidence="14" type="ORF">LOTGIDRAFT_138598</name>
</gene>
<dbReference type="Gene3D" id="3.90.1490.10">
    <property type="entry name" value="putative n-type atp pyrophosphatase, domain 2"/>
    <property type="match status" value="1"/>
</dbReference>
<dbReference type="PANTHER" id="PTHR12196:SF2">
    <property type="entry name" value="DIPHTHINE--AMMONIA LIGASE"/>
    <property type="match status" value="1"/>
</dbReference>
<evidence type="ECO:0000313" key="15">
    <source>
        <dbReference type="Proteomes" id="UP000030746"/>
    </source>
</evidence>
<dbReference type="PANTHER" id="PTHR12196">
    <property type="entry name" value="DOMAIN OF UNKNOWN FUNCTION 71 DUF71 -CONTAINING PROTEIN"/>
    <property type="match status" value="1"/>
</dbReference>
<evidence type="ECO:0000256" key="11">
    <source>
        <dbReference type="ARBA" id="ARBA00032849"/>
    </source>
</evidence>
<dbReference type="EC" id="6.3.1.14" evidence="3"/>
<dbReference type="EMBL" id="KB200294">
    <property type="protein sequence ID" value="ESP02314.1"/>
    <property type="molecule type" value="Genomic_DNA"/>
</dbReference>
<dbReference type="AlphaFoldDB" id="V4AE63"/>
<comment type="pathway">
    <text evidence="1">Protein modification; peptidyl-diphthamide biosynthesis.</text>
</comment>
<evidence type="ECO:0000256" key="10">
    <source>
        <dbReference type="ARBA" id="ARBA00031552"/>
    </source>
</evidence>
<dbReference type="FunFam" id="3.90.1490.10:FF:000001">
    <property type="entry name" value="Diphthine--ammonia ligase"/>
    <property type="match status" value="1"/>
</dbReference>
<dbReference type="HOGENOM" id="CLU_010289_2_1_1"/>
<evidence type="ECO:0000256" key="5">
    <source>
        <dbReference type="ARBA" id="ARBA00022598"/>
    </source>
</evidence>
<dbReference type="GO" id="GO:0017178">
    <property type="term" value="F:diphthine-ammonia ligase activity"/>
    <property type="evidence" value="ECO:0007669"/>
    <property type="project" value="UniProtKB-EC"/>
</dbReference>
<comment type="catalytic activity">
    <reaction evidence="12">
        <text>diphthine-[translation elongation factor 2] + NH4(+) + ATP = diphthamide-[translation elongation factor 2] + AMP + diphosphate + H(+)</text>
        <dbReference type="Rhea" id="RHEA:19753"/>
        <dbReference type="Rhea" id="RHEA-COMP:10172"/>
        <dbReference type="Rhea" id="RHEA-COMP:10174"/>
        <dbReference type="ChEBI" id="CHEBI:15378"/>
        <dbReference type="ChEBI" id="CHEBI:16692"/>
        <dbReference type="ChEBI" id="CHEBI:28938"/>
        <dbReference type="ChEBI" id="CHEBI:30616"/>
        <dbReference type="ChEBI" id="CHEBI:33019"/>
        <dbReference type="ChEBI" id="CHEBI:82696"/>
        <dbReference type="ChEBI" id="CHEBI:456215"/>
        <dbReference type="EC" id="6.3.1.14"/>
    </reaction>
</comment>
<dbReference type="InterPro" id="IPR030662">
    <property type="entry name" value="DPH6/MJ0570"/>
</dbReference>
<dbReference type="OrthoDB" id="686384at2759"/>
<dbReference type="InterPro" id="IPR002761">
    <property type="entry name" value="Diphthami_syn_dom"/>
</dbReference>
<evidence type="ECO:0000256" key="4">
    <source>
        <dbReference type="ARBA" id="ARBA00018426"/>
    </source>
</evidence>
<dbReference type="FunFam" id="3.30.1330.40:FF:000010">
    <property type="entry name" value="Diphthine--ammonia ligase"/>
    <property type="match status" value="1"/>
</dbReference>
<dbReference type="KEGG" id="lgi:LOTGIDRAFT_138598"/>
<name>V4AE63_LOTGI</name>
<evidence type="ECO:0000259" key="13">
    <source>
        <dbReference type="Pfam" id="PF01902"/>
    </source>
</evidence>
<sequence>MKLFSSFITSGGKDSCYNMMQCVAEGHEIVALANLKPKECDELDSYMYQTVGHHAIDIYAEAMSLPLYRRTITGESKLLDKYYTPTEGDEVEDLYELLKDIESKEKIEGVSVGAILSDYQRVRVENVCERLGLTSLCYLWRRDQDELLSEMIQCQVEAVIIKVATLGMIYPDKHLGKTISEIYPLMVKLNSQYGVNICGEGGEFETFTCDCPLFNKKIVIDDVQRVMHTVDPFSPVGYLNLQKLHLEDKMNKKNKIQIRTAFMFFRDTNIYSILKTLKNENDERLYVKDRLKDLPLKKWCDLDEFKNGKEMEVTSISDINTSLGVTTKDIVSVRLYVQNMADFPRINSVYKQLFGINPPVRVCCSVCLPSNVSLQLECFGYTGTDILTLHVQSLSHWAAANIGPYSQAKMVDEMIFISGQIGLCPVTLSIIDGGIKIQASLALQHTSRILSVMAPGCNLNNVLLCICYVTNPVYIQHVKLQWRIIRSNPVTLFQCVVVPELPKKALVEWQVYASKPSAHLLGQYHF</sequence>